<dbReference type="STRING" id="99883.ENSTNIP00000019603"/>
<feature type="compositionally biased region" description="Basic and acidic residues" evidence="1">
    <location>
        <begin position="1"/>
        <end position="12"/>
    </location>
</feature>
<reference evidence="3" key="3">
    <citation type="submission" date="2025-05" db="UniProtKB">
        <authorList>
            <consortium name="Ensembl"/>
        </authorList>
    </citation>
    <scope>IDENTIFICATION</scope>
</reference>
<dbReference type="OrthoDB" id="8882621at2759"/>
<dbReference type="PANTHER" id="PTHR21557:SF2">
    <property type="entry name" value="CORDON-BLEU PROTEIN-LIKE 1"/>
    <property type="match status" value="1"/>
</dbReference>
<feature type="compositionally biased region" description="Basic and acidic residues" evidence="1">
    <location>
        <begin position="439"/>
        <end position="458"/>
    </location>
</feature>
<dbReference type="KEGG" id="tng:GSTEN00030586G001"/>
<dbReference type="PANTHER" id="PTHR21557">
    <property type="entry name" value="CORDON-BLEU"/>
    <property type="match status" value="1"/>
</dbReference>
<evidence type="ECO:0000313" key="2">
    <source>
        <dbReference type="EMBL" id="CAG09344.1"/>
    </source>
</evidence>
<dbReference type="EMBL" id="CAAE01015004">
    <property type="protein sequence ID" value="CAG09344.1"/>
    <property type="molecule type" value="Genomic_DNA"/>
</dbReference>
<dbReference type="InterPro" id="IPR039895">
    <property type="entry name" value="COBL-like"/>
</dbReference>
<proteinExistence type="predicted"/>
<accession>Q4RQI8</accession>
<protein>
    <submittedName>
        <fullName evidence="2">(spotted green pufferfish) hypothetical protein</fullName>
    </submittedName>
</protein>
<dbReference type="HOGENOM" id="CLU_578165_0_0_1"/>
<evidence type="ECO:0000313" key="3">
    <source>
        <dbReference type="Ensembl" id="ENSTNIP00000019603.1"/>
    </source>
</evidence>
<keyword evidence="4" id="KW-1185">Reference proteome</keyword>
<dbReference type="GeneTree" id="ENSGT00530000063608"/>
<gene>
    <name evidence="2" type="ORF">GSTENG00030586001</name>
</gene>
<feature type="region of interest" description="Disordered" evidence="1">
    <location>
        <begin position="1"/>
        <end position="158"/>
    </location>
</feature>
<feature type="compositionally biased region" description="Basic and acidic residues" evidence="1">
    <location>
        <begin position="148"/>
        <end position="158"/>
    </location>
</feature>
<sequence>MSEKAEGVKDDSSAAACSPPSPMMQDAEVQYSFETNTEIPDEQTDKTPKTPVVSCTSCPGGEDAQAQIDVAPLPPPLQENVDEASSLSNIPAFGSAERKDMATSTEELDTLDLKKGASHTSETPCQDPTSGPADGATAACIYATNSEPKPKPSNELTRDYIPKVGMTTYTIVPQKSLEKLRYFEVALTLERPSATVEKGLDISSLSLEDSTTPRGQPDVSEEQSELQSTSCREDLLNTTTATTHDTVNGSIPESIHSSSSAVDGAQPGSPTEIKQVKTPPATKPKPASFRFTQHKKTHGYYVTSAAEKRLSSSSVPGLKGAPERTQLPSPQPPPLLPGKSLDETSGAHVAEPSPKEDKMAKIMRQSSLPAKPLNAGLSLEKLRSFAAPRPFCPTTPSRFAQAVSSAVKRSQSLAQSPKSPCSPHSAPRSPNTSSPSLIGKKEFTEFKDNESTGMDGDKSCPLVVEGEGPVIQGGESP</sequence>
<organism evidence="2">
    <name type="scientific">Tetraodon nigroviridis</name>
    <name type="common">Spotted green pufferfish</name>
    <name type="synonym">Chelonodon nigroviridis</name>
    <dbReference type="NCBI Taxonomy" id="99883"/>
    <lineage>
        <taxon>Eukaryota</taxon>
        <taxon>Metazoa</taxon>
        <taxon>Chordata</taxon>
        <taxon>Craniata</taxon>
        <taxon>Vertebrata</taxon>
        <taxon>Euteleostomi</taxon>
        <taxon>Actinopterygii</taxon>
        <taxon>Neopterygii</taxon>
        <taxon>Teleostei</taxon>
        <taxon>Neoteleostei</taxon>
        <taxon>Acanthomorphata</taxon>
        <taxon>Eupercaria</taxon>
        <taxon>Tetraodontiformes</taxon>
        <taxon>Tetradontoidea</taxon>
        <taxon>Tetraodontidae</taxon>
        <taxon>Tetraodon</taxon>
    </lineage>
</organism>
<reference evidence="2" key="2">
    <citation type="submission" date="2004-02" db="EMBL/GenBank/DDBJ databases">
        <authorList>
            <consortium name="Genoscope"/>
            <consortium name="Whitehead Institute Centre for Genome Research"/>
        </authorList>
    </citation>
    <scope>NUCLEOTIDE SEQUENCE</scope>
</reference>
<feature type="compositionally biased region" description="Low complexity" evidence="1">
    <location>
        <begin position="277"/>
        <end position="287"/>
    </location>
</feature>
<dbReference type="Ensembl" id="ENSTNIT00000019833.1">
    <property type="protein sequence ID" value="ENSTNIP00000019603.1"/>
    <property type="gene ID" value="ENSTNIG00000016504.1"/>
</dbReference>
<feature type="compositionally biased region" description="Polar residues" evidence="1">
    <location>
        <begin position="203"/>
        <end position="214"/>
    </location>
</feature>
<feature type="compositionally biased region" description="Low complexity" evidence="1">
    <location>
        <begin position="238"/>
        <end position="260"/>
    </location>
</feature>
<evidence type="ECO:0000313" key="4">
    <source>
        <dbReference type="Proteomes" id="UP000007303"/>
    </source>
</evidence>
<feature type="compositionally biased region" description="Polar residues" evidence="1">
    <location>
        <begin position="118"/>
        <end position="129"/>
    </location>
</feature>
<feature type="region of interest" description="Disordered" evidence="1">
    <location>
        <begin position="402"/>
        <end position="477"/>
    </location>
</feature>
<dbReference type="OMA" id="DNESTGM"/>
<dbReference type="AlphaFoldDB" id="Q4RQI8"/>
<name>Q4RQI8_TETNG</name>
<feature type="region of interest" description="Disordered" evidence="1">
    <location>
        <begin position="193"/>
        <end position="373"/>
    </location>
</feature>
<feature type="compositionally biased region" description="Polar residues" evidence="1">
    <location>
        <begin position="402"/>
        <end position="419"/>
    </location>
</feature>
<reference evidence="2 4" key="1">
    <citation type="journal article" date="2004" name="Nature">
        <title>Genome duplication in the teleost fish Tetraodon nigroviridis reveals the early vertebrate proto-karyotype.</title>
        <authorList>
            <person name="Jaillon O."/>
            <person name="Aury J.-M."/>
            <person name="Brunet F."/>
            <person name="Petit J.-L."/>
            <person name="Stange-Thomann N."/>
            <person name="Mauceli E."/>
            <person name="Bouneau L."/>
            <person name="Fischer C."/>
            <person name="Ozouf-Costaz C."/>
            <person name="Bernot A."/>
            <person name="Nicaud S."/>
            <person name="Jaffe D."/>
            <person name="Fisher S."/>
            <person name="Lutfalla G."/>
            <person name="Dossat C."/>
            <person name="Segurens B."/>
            <person name="Dasilva C."/>
            <person name="Salanoubat M."/>
            <person name="Levy M."/>
            <person name="Boudet N."/>
            <person name="Castellano S."/>
            <person name="Anthouard V."/>
            <person name="Jubin C."/>
            <person name="Castelli V."/>
            <person name="Katinka M."/>
            <person name="Vacherie B."/>
            <person name="Biemont C."/>
            <person name="Skalli Z."/>
            <person name="Cattolico L."/>
            <person name="Poulain J."/>
            <person name="De Berardinis V."/>
            <person name="Cruaud C."/>
            <person name="Duprat S."/>
            <person name="Brottier P."/>
            <person name="Coutanceau J.-P."/>
            <person name="Gouzy J."/>
            <person name="Parra G."/>
            <person name="Lardier G."/>
            <person name="Chapple C."/>
            <person name="McKernan K.J."/>
            <person name="McEwan P."/>
            <person name="Bosak S."/>
            <person name="Kellis M."/>
            <person name="Volff J.-N."/>
            <person name="Guigo R."/>
            <person name="Zody M.C."/>
            <person name="Mesirov J."/>
            <person name="Lindblad-Toh K."/>
            <person name="Birren B."/>
            <person name="Nusbaum C."/>
            <person name="Kahn D."/>
            <person name="Robinson-Rechavi M."/>
            <person name="Laudet V."/>
            <person name="Schachter V."/>
            <person name="Quetier F."/>
            <person name="Saurin W."/>
            <person name="Scarpelli C."/>
            <person name="Wincker P."/>
            <person name="Lander E.S."/>
            <person name="Weissenbach J."/>
            <person name="Roest Crollius H."/>
        </authorList>
    </citation>
    <scope>NUCLEOTIDE SEQUENCE [LARGE SCALE GENOMIC DNA]</scope>
</reference>
<evidence type="ECO:0000256" key="1">
    <source>
        <dbReference type="SAM" id="MobiDB-lite"/>
    </source>
</evidence>
<dbReference type="GO" id="GO:0003785">
    <property type="term" value="F:actin monomer binding"/>
    <property type="evidence" value="ECO:0007669"/>
    <property type="project" value="InterPro"/>
</dbReference>
<dbReference type="Proteomes" id="UP000007303">
    <property type="component" value="Unassembled WGS sequence"/>
</dbReference>